<dbReference type="Proteomes" id="UP000886785">
    <property type="component" value="Unassembled WGS sequence"/>
</dbReference>
<gene>
    <name evidence="1" type="ORF">IAA54_10850</name>
</gene>
<name>A0A9D1DSJ3_9FIRM</name>
<sequence>MGTTLEVWKELADPGTEFSPTPFWFLNDDLQEPELRRQLEDFKSKGVDAVILHPRIGIPKTLRYLSDEYFAIIRTIVETAAGLDMSIILYDEAMYPSGSAHGEVVRGNPEFASCGIALEQGDPKTGKVLVRFDDGFCIVQRPSGGTIRGIHYGEDDGEPDAPPSADLLNPKAVAKFIHLTHDRYYEELSEYFGTVIRGFFTDEPCVLGRCKRGLLEWTDGFERDFTAAGGKLEDLRGLFSGQDEEEGRFFYKGKAIFFNPRFVGEENPCIALYRRMIVERLNSSYYSQLSDWCRAHGIALMGHPKASDDIDEEFYFDVPGQDLVFRRVSPEEGGLHGVDSVQAKCSADVARHTGKRRNSNECFGVCNKNDIPWYLTAGDIKWFLDWMGVRGVNLFIPHAFYYSVRGERSGERPPDVGPNNIWWPWFRQFSDYIKRISWLMTDSVNGARVMIPCSSGHMPVEQVIPFYESQVEFNYVPESLLPQAEYRDGCLWIGGYGYRYWLGEHDLDLPIPRISSIAEIAPADRDLLTDRPCPDLRVSHLKKLGSDLYFLTNEGNDPIRRTVSVPVTGTPARADLWKYSYDTPPFTVRDGRTELPIEIPARVSLLLLFGEPGELPLLSSPEKAFLPGIAERMVLVSHDKDSLQKTYRAVFHLDQVSGRETVRFEAEEIAECRCNGTSAGVSLWGPHEFTIGPLLHAGENALELTVTGSLANRYGGAEIPYGLFPNGVPAN</sequence>
<reference evidence="1" key="1">
    <citation type="submission" date="2020-10" db="EMBL/GenBank/DDBJ databases">
        <authorList>
            <person name="Gilroy R."/>
        </authorList>
    </citation>
    <scope>NUCLEOTIDE SEQUENCE</scope>
    <source>
        <strain evidence="1">ChiSjej1B19-7085</strain>
    </source>
</reference>
<dbReference type="EMBL" id="DVHF01000137">
    <property type="protein sequence ID" value="HIR58153.1"/>
    <property type="molecule type" value="Genomic_DNA"/>
</dbReference>
<protein>
    <recommendedName>
        <fullName evidence="3">Alpha-L-rhamnosidase</fullName>
    </recommendedName>
</protein>
<comment type="caution">
    <text evidence="1">The sequence shown here is derived from an EMBL/GenBank/DDBJ whole genome shotgun (WGS) entry which is preliminary data.</text>
</comment>
<evidence type="ECO:0000313" key="2">
    <source>
        <dbReference type="Proteomes" id="UP000886785"/>
    </source>
</evidence>
<organism evidence="1 2">
    <name type="scientific">Candidatus Gallacutalibacter pullicola</name>
    <dbReference type="NCBI Taxonomy" id="2840830"/>
    <lineage>
        <taxon>Bacteria</taxon>
        <taxon>Bacillati</taxon>
        <taxon>Bacillota</taxon>
        <taxon>Clostridia</taxon>
        <taxon>Eubacteriales</taxon>
        <taxon>Candidatus Gallacutalibacter</taxon>
    </lineage>
</organism>
<dbReference type="InterPro" id="IPR053161">
    <property type="entry name" value="Ulvan_degrading_GH"/>
</dbReference>
<reference evidence="1" key="2">
    <citation type="journal article" date="2021" name="PeerJ">
        <title>Extensive microbial diversity within the chicken gut microbiome revealed by metagenomics and culture.</title>
        <authorList>
            <person name="Gilroy R."/>
            <person name="Ravi A."/>
            <person name="Getino M."/>
            <person name="Pursley I."/>
            <person name="Horton D.L."/>
            <person name="Alikhan N.F."/>
            <person name="Baker D."/>
            <person name="Gharbi K."/>
            <person name="Hall N."/>
            <person name="Watson M."/>
            <person name="Adriaenssens E.M."/>
            <person name="Foster-Nyarko E."/>
            <person name="Jarju S."/>
            <person name="Secka A."/>
            <person name="Antonio M."/>
            <person name="Oren A."/>
            <person name="Chaudhuri R.R."/>
            <person name="La Ragione R."/>
            <person name="Hildebrand F."/>
            <person name="Pallen M.J."/>
        </authorList>
    </citation>
    <scope>NUCLEOTIDE SEQUENCE</scope>
    <source>
        <strain evidence="1">ChiSjej1B19-7085</strain>
    </source>
</reference>
<evidence type="ECO:0000313" key="1">
    <source>
        <dbReference type="EMBL" id="HIR58153.1"/>
    </source>
</evidence>
<accession>A0A9D1DSJ3</accession>
<dbReference type="AlphaFoldDB" id="A0A9D1DSJ3"/>
<proteinExistence type="predicted"/>
<dbReference type="PANTHER" id="PTHR36848">
    <property type="entry name" value="DNA-BINDING PROTEIN (PUTATIVE SECRETED PROTEIN)-RELATED"/>
    <property type="match status" value="1"/>
</dbReference>
<evidence type="ECO:0008006" key="3">
    <source>
        <dbReference type="Google" id="ProtNLM"/>
    </source>
</evidence>
<dbReference type="PANTHER" id="PTHR36848:SF2">
    <property type="entry name" value="SECRETED PROTEIN"/>
    <property type="match status" value="1"/>
</dbReference>